<dbReference type="Gene3D" id="1.25.40.10">
    <property type="entry name" value="Tetratricopeptide repeat domain"/>
    <property type="match status" value="5"/>
</dbReference>
<feature type="repeat" description="PPR" evidence="5">
    <location>
        <begin position="749"/>
        <end position="783"/>
    </location>
</feature>
<gene>
    <name evidence="6" type="ORF">HK099_006029</name>
</gene>
<reference evidence="6" key="1">
    <citation type="submission" date="2020-05" db="EMBL/GenBank/DDBJ databases">
        <title>Phylogenomic resolution of chytrid fungi.</title>
        <authorList>
            <person name="Stajich J.E."/>
            <person name="Amses K."/>
            <person name="Simmons R."/>
            <person name="Seto K."/>
            <person name="Myers J."/>
            <person name="Bonds A."/>
            <person name="Quandt C.A."/>
            <person name="Barry K."/>
            <person name="Liu P."/>
            <person name="Grigoriev I."/>
            <person name="Longcore J.E."/>
            <person name="James T.Y."/>
        </authorList>
    </citation>
    <scope>NUCLEOTIDE SEQUENCE</scope>
    <source>
        <strain evidence="6">JEL0476</strain>
    </source>
</reference>
<evidence type="ECO:0000313" key="6">
    <source>
        <dbReference type="EMBL" id="KAJ3228149.1"/>
    </source>
</evidence>
<name>A0AAD5XZN5_9FUNG</name>
<evidence type="ECO:0000256" key="1">
    <source>
        <dbReference type="ARBA" id="ARBA00006192"/>
    </source>
</evidence>
<evidence type="ECO:0000256" key="5">
    <source>
        <dbReference type="PROSITE-ProRule" id="PRU00708"/>
    </source>
</evidence>
<dbReference type="InterPro" id="IPR011990">
    <property type="entry name" value="TPR-like_helical_dom_sf"/>
</dbReference>
<dbReference type="PROSITE" id="PS51375">
    <property type="entry name" value="PPR"/>
    <property type="match status" value="4"/>
</dbReference>
<comment type="function">
    <text evidence="3">Regulates mitochondrial small subunit maturation by controlling 15S rRNA 5'-end processing. Localizes to the 5' precursor of the 15S rRNA in a position that is subsequently occupied by mS47 in the mature yeast mtSSU. Uses structure and sequence-specific RNA recognition, binding to a single-stranded region of the precursor and specifically recognizing bases -6 to -1. The exchange of Ccm1 for mS47 is coupled to the irreversible removal of precursor rRNA that is accompanied by conformational changes of the mitoribosomal proteins uS5m and mS26. These conformational changes signal completion of 5'-end rRNA processing through protection of the mature 5'-end of the 15S rRNA and stabilization of mS47. The removal of the 5' precursor together with the dissociation of Ccm1 may be catalyzed by the 5'-3' exoribonuclease Pet127. Involved in the specific removal of group I introns in mitochondrial encoded transcripts.</text>
</comment>
<dbReference type="Pfam" id="PF13041">
    <property type="entry name" value="PPR_2"/>
    <property type="match status" value="1"/>
</dbReference>
<feature type="repeat" description="PPR" evidence="5">
    <location>
        <begin position="714"/>
        <end position="748"/>
    </location>
</feature>
<keyword evidence="2" id="KW-0677">Repeat</keyword>
<comment type="similarity">
    <text evidence="1">Belongs to the CCM1 family.</text>
</comment>
<proteinExistence type="inferred from homology"/>
<dbReference type="EMBL" id="JADGJW010000005">
    <property type="protein sequence ID" value="KAJ3228149.1"/>
    <property type="molecule type" value="Genomic_DNA"/>
</dbReference>
<protein>
    <recommendedName>
        <fullName evidence="8">Pentatricopeptide repeat-containing protein</fullName>
    </recommendedName>
</protein>
<evidence type="ECO:0000313" key="7">
    <source>
        <dbReference type="Proteomes" id="UP001211065"/>
    </source>
</evidence>
<dbReference type="NCBIfam" id="TIGR00756">
    <property type="entry name" value="PPR"/>
    <property type="match status" value="2"/>
</dbReference>
<evidence type="ECO:0000256" key="4">
    <source>
        <dbReference type="ARBA" id="ARBA00044511"/>
    </source>
</evidence>
<dbReference type="PANTHER" id="PTHR47447">
    <property type="entry name" value="OS03G0856100 PROTEIN"/>
    <property type="match status" value="1"/>
</dbReference>
<dbReference type="InterPro" id="IPR002885">
    <property type="entry name" value="PPR_rpt"/>
</dbReference>
<sequence>MNNQHFKFSTHLQSLENNTKIGVLNGITSSKRSSNVEANLYTLINSVKNHQDFMNVVNYFNEYQEKGTFFSDKLISTYFSFITKRENVVDNISEIVENSFSLIEKPHLYQYSIIMQFFAKKWDYLKVTFYFEKILAEGIKPDRRIYTSMILAHTKLPDTTLAEYYYRELVSNFSTKEVHHSIFVMMIKMFSSKNDIKKMELYVEEMKSQNIMPKFYIFELLKNVSENLFDVERIEKYKNQLQIRKAEDAGSLMQKNETDWKLLNEKLLSMLSSSLAADRYEEIIRYFNSCILRIEFPTETVDEYLNFLTKNSKYPNSAKNLQRAFASMRVPSVNQITTMMKFFAKRRESDTVLFYFNKITKKFVAYTALIHAHCTAGNTTQAVKYFYEMQEKGYVPDAAIYSIMVQHFSEVFDDVNMVNFYNQMKSNGCNIKPYIYFCMMRCFYEKLNFEKMECYFKELVKAEFTPSQSCFAWIIDCAAKNKKIDKMEFYYNLMKTSGFDPKFFIYETVLRAYNESQNYEKIEEILMEMEKRDLKFFFDSAYKKNASNVDRSKSHVKVQISQNLPNNLVYKSASFLPIILNQEEILANFRIVNKNLDEYVLLYEKYISDASQRNMAISQYLKFLLKEDRSNDILKAFYTISLPNANHFKLILSFFAFNHQYTSAQSILNEMKAAGFQPTINHYTILLKAYTFHPESEKIDSLFCNLLLENVEPDLTYFNTLMSVFAERNEVKSVELYYDQLISIGLKPDVETYTQLFKCFACVKDHSRSEFFYNKMLKENLKPTLFIFNYIIEAFSELNLSSAEHFMKQMMANNIMPTFTTYNLLLNACVSDGNVPKLEFYINEMKSKKMTPSLATLNNMIQCYLNDDDIPKATSYLTINNFTPNLDTYSCLISAYGRKKDYKNILLYERKLVRSPEFKKPCTKILNALLFRKWRNVDELWENLKTFELLNIEFNSVTWANVLFSLNSLKQYQFSLDIYQCLTNTYQGQVPPKIPFRLSPIILEKDSSDLFSTALESCRLGGYTNEFRVIWNYALDSKIRLNPRVLTSYLKCLCQFDKFENAVQVLKSLALIKESSLTVREERVIPNKNTFFEIMALLQKKNRMVLVFILKRCMNGIGLEFSEEAYEGIEVEDIIPVLARSGEAHNNFLENNVSFNSLPLNSETQNTTSSDQHAVGEDLDSIEKKVWVCGKCSKTFKLKKDGGLSVHILKHNC</sequence>
<dbReference type="Proteomes" id="UP001211065">
    <property type="component" value="Unassembled WGS sequence"/>
</dbReference>
<feature type="repeat" description="PPR" evidence="5">
    <location>
        <begin position="362"/>
        <end position="396"/>
    </location>
</feature>
<evidence type="ECO:0000256" key="2">
    <source>
        <dbReference type="ARBA" id="ARBA00022737"/>
    </source>
</evidence>
<feature type="repeat" description="PPR" evidence="5">
    <location>
        <begin position="818"/>
        <end position="852"/>
    </location>
</feature>
<comment type="subunit">
    <text evidence="4">Binds to mitochondrial small subunit 15S rRNA.</text>
</comment>
<dbReference type="PANTHER" id="PTHR47447:SF21">
    <property type="entry name" value="PENTACOTRIPEPTIDE-REPEAT REGION OF PRORP DOMAIN-CONTAINING PROTEIN"/>
    <property type="match status" value="1"/>
</dbReference>
<dbReference type="AlphaFoldDB" id="A0AAD5XZN5"/>
<accession>A0AAD5XZN5</accession>
<dbReference type="Pfam" id="PF13812">
    <property type="entry name" value="PPR_3"/>
    <property type="match status" value="4"/>
</dbReference>
<evidence type="ECO:0000256" key="3">
    <source>
        <dbReference type="ARBA" id="ARBA00044493"/>
    </source>
</evidence>
<comment type="caution">
    <text evidence="6">The sequence shown here is derived from an EMBL/GenBank/DDBJ whole genome shotgun (WGS) entry which is preliminary data.</text>
</comment>
<keyword evidence="7" id="KW-1185">Reference proteome</keyword>
<evidence type="ECO:0008006" key="8">
    <source>
        <dbReference type="Google" id="ProtNLM"/>
    </source>
</evidence>
<organism evidence="6 7">
    <name type="scientific">Clydaea vesicula</name>
    <dbReference type="NCBI Taxonomy" id="447962"/>
    <lineage>
        <taxon>Eukaryota</taxon>
        <taxon>Fungi</taxon>
        <taxon>Fungi incertae sedis</taxon>
        <taxon>Chytridiomycota</taxon>
        <taxon>Chytridiomycota incertae sedis</taxon>
        <taxon>Chytridiomycetes</taxon>
        <taxon>Lobulomycetales</taxon>
        <taxon>Lobulomycetaceae</taxon>
        <taxon>Clydaea</taxon>
    </lineage>
</organism>